<feature type="domain" description="INO80 complex subunit B-like conserved region" evidence="2">
    <location>
        <begin position="445"/>
        <end position="530"/>
    </location>
</feature>
<feature type="compositionally biased region" description="Basic and acidic residues" evidence="1">
    <location>
        <begin position="388"/>
        <end position="401"/>
    </location>
</feature>
<feature type="compositionally biased region" description="Acidic residues" evidence="1">
    <location>
        <begin position="364"/>
        <end position="378"/>
    </location>
</feature>
<name>A0A5N6QTU4_9ROSI</name>
<evidence type="ECO:0000259" key="2">
    <source>
        <dbReference type="SMART" id="SM01406"/>
    </source>
</evidence>
<dbReference type="CDD" id="cd23021">
    <property type="entry name" value="zf-HIT_IN80B"/>
    <property type="match status" value="1"/>
</dbReference>
<feature type="compositionally biased region" description="Basic and acidic residues" evidence="1">
    <location>
        <begin position="481"/>
        <end position="494"/>
    </location>
</feature>
<feature type="compositionally biased region" description="Basic and acidic residues" evidence="1">
    <location>
        <begin position="439"/>
        <end position="470"/>
    </location>
</feature>
<dbReference type="PANTHER" id="PTHR21561">
    <property type="entry name" value="INO80 COMPLEX SUBUNIT B"/>
    <property type="match status" value="1"/>
</dbReference>
<feature type="compositionally biased region" description="Acidic residues" evidence="1">
    <location>
        <begin position="296"/>
        <end position="305"/>
    </location>
</feature>
<evidence type="ECO:0000313" key="3">
    <source>
        <dbReference type="EMBL" id="KAE8009342.1"/>
    </source>
</evidence>
<feature type="compositionally biased region" description="Basic and acidic residues" evidence="1">
    <location>
        <begin position="88"/>
        <end position="100"/>
    </location>
</feature>
<reference evidence="3 4" key="1">
    <citation type="submission" date="2019-06" db="EMBL/GenBank/DDBJ databases">
        <title>A chromosomal-level reference genome of Carpinus fangiana (Coryloideae, Betulaceae).</title>
        <authorList>
            <person name="Yang X."/>
            <person name="Wang Z."/>
            <person name="Zhang L."/>
            <person name="Hao G."/>
            <person name="Liu J."/>
            <person name="Yang Y."/>
        </authorList>
    </citation>
    <scope>NUCLEOTIDE SEQUENCE [LARGE SCALE GENOMIC DNA]</scope>
    <source>
        <strain evidence="3">Cfa_2016G</strain>
        <tissue evidence="3">Leaf</tissue>
    </source>
</reference>
<dbReference type="InterPro" id="IPR029523">
    <property type="entry name" value="INO80B/Ies2"/>
</dbReference>
<feature type="region of interest" description="Disordered" evidence="1">
    <location>
        <begin position="262"/>
        <end position="470"/>
    </location>
</feature>
<feature type="compositionally biased region" description="Low complexity" evidence="1">
    <location>
        <begin position="205"/>
        <end position="214"/>
    </location>
</feature>
<sequence>MDEFGGSRYNGISNPVRKKRTQTYRRPRPDSQPLDEGHDNSPLSSTPPSDDLSKVSSEENASGDTNSRRKELNLNQCVSKFHSTAGSESEKLYEKNKKDGGFNAFYNKASSRSGFNNRRSSEGVLAPANWKNSSKLKDGFESESRNVDIYGGRNGESLSSGQAGVPLDGSGNENKVKKVKLKVGGVIRTIQANTASNGAVGGGSSSKSSRSSDASRLRQKQNLQENSDDNHSPLVKRSGLQGIPWKDFSRVGFSLVKEESLMGKLSGKSASGKQGDKFEPVRKSRRVPKRRVLDTEFGDDEEDDEIRYLEKLKTSKSKTGTKEDNEESSKKHQKFSRVSIMENGGSSRLGKDVKRSRSDRVSEDTDYEEGESGSDGELDGNKKKKQRKESVDSLMDNKREMTLTTRQRALQSNRDAAPGTSLIEFPNGLPPAPPRKQKEKLSEVEQQLKKAEAAQRRRTQVEKAARESEAEAIRKILGQESSRKKQEDKLRKRREELAQERAANALTIASNTVRLIMGPTGTTVTFSEDIGLPSIFDPKPKSYPPPRENCAGPSCTNPYKYRDSKSKLPLCSLQCYKAIQKKMLPATPC</sequence>
<evidence type="ECO:0000313" key="4">
    <source>
        <dbReference type="Proteomes" id="UP000327013"/>
    </source>
</evidence>
<protein>
    <recommendedName>
        <fullName evidence="2">INO80 complex subunit B-like conserved region domain-containing protein</fullName>
    </recommendedName>
</protein>
<feature type="compositionally biased region" description="Polar residues" evidence="1">
    <location>
        <begin position="402"/>
        <end position="414"/>
    </location>
</feature>
<dbReference type="OrthoDB" id="2021186at2759"/>
<dbReference type="Pfam" id="PF04438">
    <property type="entry name" value="zf-HIT"/>
    <property type="match status" value="1"/>
</dbReference>
<keyword evidence="4" id="KW-1185">Reference proteome</keyword>
<dbReference type="GO" id="GO:0031011">
    <property type="term" value="C:Ino80 complex"/>
    <property type="evidence" value="ECO:0007669"/>
    <property type="project" value="InterPro"/>
</dbReference>
<organism evidence="3 4">
    <name type="scientific">Carpinus fangiana</name>
    <dbReference type="NCBI Taxonomy" id="176857"/>
    <lineage>
        <taxon>Eukaryota</taxon>
        <taxon>Viridiplantae</taxon>
        <taxon>Streptophyta</taxon>
        <taxon>Embryophyta</taxon>
        <taxon>Tracheophyta</taxon>
        <taxon>Spermatophyta</taxon>
        <taxon>Magnoliopsida</taxon>
        <taxon>eudicotyledons</taxon>
        <taxon>Gunneridae</taxon>
        <taxon>Pentapetalae</taxon>
        <taxon>rosids</taxon>
        <taxon>fabids</taxon>
        <taxon>Fagales</taxon>
        <taxon>Betulaceae</taxon>
        <taxon>Carpinus</taxon>
    </lineage>
</organism>
<accession>A0A5N6QTU4</accession>
<dbReference type="Pfam" id="PF04795">
    <property type="entry name" value="PAPA-1"/>
    <property type="match status" value="1"/>
</dbReference>
<feature type="region of interest" description="Disordered" evidence="1">
    <location>
        <begin position="475"/>
        <end position="494"/>
    </location>
</feature>
<feature type="region of interest" description="Disordered" evidence="1">
    <location>
        <begin position="192"/>
        <end position="241"/>
    </location>
</feature>
<feature type="region of interest" description="Disordered" evidence="1">
    <location>
        <begin position="81"/>
        <end position="100"/>
    </location>
</feature>
<feature type="region of interest" description="Disordered" evidence="1">
    <location>
        <begin position="1"/>
        <end position="75"/>
    </location>
</feature>
<feature type="compositionally biased region" description="Basic and acidic residues" evidence="1">
    <location>
        <begin position="320"/>
        <end position="330"/>
    </location>
</feature>
<dbReference type="PANTHER" id="PTHR21561:SF25">
    <property type="entry name" value="OS03G0811500 PROTEIN"/>
    <property type="match status" value="1"/>
</dbReference>
<proteinExistence type="predicted"/>
<dbReference type="AlphaFoldDB" id="A0A5N6QTU4"/>
<feature type="region of interest" description="Disordered" evidence="1">
    <location>
        <begin position="147"/>
        <end position="174"/>
    </location>
</feature>
<dbReference type="InterPro" id="IPR007529">
    <property type="entry name" value="Znf_HIT"/>
</dbReference>
<gene>
    <name evidence="3" type="ORF">FH972_005783</name>
</gene>
<dbReference type="Proteomes" id="UP000327013">
    <property type="component" value="Chromosome 2"/>
</dbReference>
<feature type="compositionally biased region" description="Basic residues" evidence="1">
    <location>
        <begin position="16"/>
        <end position="26"/>
    </location>
</feature>
<feature type="compositionally biased region" description="Basic and acidic residues" evidence="1">
    <location>
        <begin position="349"/>
        <end position="363"/>
    </location>
</feature>
<dbReference type="GO" id="GO:0006338">
    <property type="term" value="P:chromatin remodeling"/>
    <property type="evidence" value="ECO:0007669"/>
    <property type="project" value="InterPro"/>
</dbReference>
<dbReference type="InterPro" id="IPR006880">
    <property type="entry name" value="INO80B_C"/>
</dbReference>
<dbReference type="SMART" id="SM01406">
    <property type="entry name" value="PAPA-1"/>
    <property type="match status" value="1"/>
</dbReference>
<feature type="compositionally biased region" description="Low complexity" evidence="1">
    <location>
        <begin position="41"/>
        <end position="50"/>
    </location>
</feature>
<dbReference type="EMBL" id="CM017322">
    <property type="protein sequence ID" value="KAE8009342.1"/>
    <property type="molecule type" value="Genomic_DNA"/>
</dbReference>
<evidence type="ECO:0000256" key="1">
    <source>
        <dbReference type="SAM" id="MobiDB-lite"/>
    </source>
</evidence>